<dbReference type="Proteomes" id="UP000001876">
    <property type="component" value="Unassembled WGS sequence"/>
</dbReference>
<sequence>MSAAANSAAYWRIAGMSYLKYSNMCAEVVRGCLKEPWLTKVRTRAFSPRVARSTSRDRSSRSIRARVSSAPVDRLSQPFVHRLTRAPVSSRIPQAKPREAVYMKHTKWADGKPGTPGAS</sequence>
<accession>C1MR93</accession>
<dbReference type="OrthoDB" id="269124at2759"/>
<dbReference type="AlphaFoldDB" id="C1MR93"/>
<dbReference type="GO" id="GO:0005743">
    <property type="term" value="C:mitochondrial inner membrane"/>
    <property type="evidence" value="ECO:0007669"/>
    <property type="project" value="InterPro"/>
</dbReference>
<comment type="similarity">
    <text evidence="1">Belongs to the eukaryotic ATPase epsilon family.</text>
</comment>
<evidence type="ECO:0000256" key="2">
    <source>
        <dbReference type="SAM" id="MobiDB-lite"/>
    </source>
</evidence>
<proteinExistence type="inferred from homology"/>
<dbReference type="SUPFAM" id="SSF48690">
    <property type="entry name" value="Epsilon subunit of mitochondrial F1F0-ATP synthase"/>
    <property type="match status" value="1"/>
</dbReference>
<organism evidence="4">
    <name type="scientific">Micromonas pusilla (strain CCMP1545)</name>
    <name type="common">Picoplanktonic green alga</name>
    <dbReference type="NCBI Taxonomy" id="564608"/>
    <lineage>
        <taxon>Eukaryota</taxon>
        <taxon>Viridiplantae</taxon>
        <taxon>Chlorophyta</taxon>
        <taxon>Mamiellophyceae</taxon>
        <taxon>Mamiellales</taxon>
        <taxon>Mamiellaceae</taxon>
        <taxon>Micromonas</taxon>
    </lineage>
</organism>
<feature type="region of interest" description="Disordered" evidence="2">
    <location>
        <begin position="47"/>
        <end position="67"/>
    </location>
</feature>
<dbReference type="CDD" id="cd12153">
    <property type="entry name" value="F1-ATPase_epsilon"/>
    <property type="match status" value="1"/>
</dbReference>
<dbReference type="PANTHER" id="PTHR12448:SF0">
    <property type="entry name" value="ATP SYNTHASE SUBUNIT EPSILON, MITOCHONDRIAL"/>
    <property type="match status" value="1"/>
</dbReference>
<name>C1MR93_MICPC</name>
<keyword evidence="4" id="KW-1185">Reference proteome</keyword>
<dbReference type="PANTHER" id="PTHR12448">
    <property type="entry name" value="ATP SYNTHASE EPSILON CHAIN, MITOCHONDRIAL"/>
    <property type="match status" value="1"/>
</dbReference>
<dbReference type="RefSeq" id="XP_003058262.1">
    <property type="nucleotide sequence ID" value="XM_003058216.1"/>
</dbReference>
<dbReference type="GO" id="GO:0046933">
    <property type="term" value="F:proton-transporting ATP synthase activity, rotational mechanism"/>
    <property type="evidence" value="ECO:0007669"/>
    <property type="project" value="InterPro"/>
</dbReference>
<dbReference type="STRING" id="564608.C1MR93"/>
<reference evidence="3 4" key="1">
    <citation type="journal article" date="2009" name="Science">
        <title>Green evolution and dynamic adaptations revealed by genomes of the marine picoeukaryotes Micromonas.</title>
        <authorList>
            <person name="Worden A.Z."/>
            <person name="Lee J.H."/>
            <person name="Mock T."/>
            <person name="Rouze P."/>
            <person name="Simmons M.P."/>
            <person name="Aerts A.L."/>
            <person name="Allen A.E."/>
            <person name="Cuvelier M.L."/>
            <person name="Derelle E."/>
            <person name="Everett M.V."/>
            <person name="Foulon E."/>
            <person name="Grimwood J."/>
            <person name="Gundlach H."/>
            <person name="Henrissat B."/>
            <person name="Napoli C."/>
            <person name="McDonald S.M."/>
            <person name="Parker M.S."/>
            <person name="Rombauts S."/>
            <person name="Salamov A."/>
            <person name="Von Dassow P."/>
            <person name="Badger J.H."/>
            <person name="Coutinho P.M."/>
            <person name="Demir E."/>
            <person name="Dubchak I."/>
            <person name="Gentemann C."/>
            <person name="Eikrem W."/>
            <person name="Gready J.E."/>
            <person name="John U."/>
            <person name="Lanier W."/>
            <person name="Lindquist E.A."/>
            <person name="Lucas S."/>
            <person name="Mayer K.F."/>
            <person name="Moreau H."/>
            <person name="Not F."/>
            <person name="Otillar R."/>
            <person name="Panaud O."/>
            <person name="Pangilinan J."/>
            <person name="Paulsen I."/>
            <person name="Piegu B."/>
            <person name="Poliakov A."/>
            <person name="Robbens S."/>
            <person name="Schmutz J."/>
            <person name="Toulza E."/>
            <person name="Wyss T."/>
            <person name="Zelensky A."/>
            <person name="Zhou K."/>
            <person name="Armbrust E.V."/>
            <person name="Bhattacharya D."/>
            <person name="Goodenough U.W."/>
            <person name="Van de Peer Y."/>
            <person name="Grigoriev I.V."/>
        </authorList>
    </citation>
    <scope>NUCLEOTIDE SEQUENCE [LARGE SCALE GENOMIC DNA]</scope>
    <source>
        <strain evidence="3 4">CCMP1545</strain>
    </source>
</reference>
<evidence type="ECO:0000256" key="1">
    <source>
        <dbReference type="ARBA" id="ARBA00009502"/>
    </source>
</evidence>
<dbReference type="GeneID" id="9683331"/>
<dbReference type="Pfam" id="PF04627">
    <property type="entry name" value="ATP-synt_Eps"/>
    <property type="match status" value="1"/>
</dbReference>
<dbReference type="EMBL" id="GG663738">
    <property type="protein sequence ID" value="EEH58213.1"/>
    <property type="molecule type" value="Genomic_DNA"/>
</dbReference>
<dbReference type="GO" id="GO:0042776">
    <property type="term" value="P:proton motive force-driven mitochondrial ATP synthesis"/>
    <property type="evidence" value="ECO:0007669"/>
    <property type="project" value="TreeGrafter"/>
</dbReference>
<dbReference type="KEGG" id="mpp:MICPUCDRAFT_57573"/>
<dbReference type="GO" id="GO:0045259">
    <property type="term" value="C:proton-transporting ATP synthase complex"/>
    <property type="evidence" value="ECO:0007669"/>
    <property type="project" value="InterPro"/>
</dbReference>
<dbReference type="InterPro" id="IPR036742">
    <property type="entry name" value="ATP_synth_F1_esu_sf_mt"/>
</dbReference>
<protein>
    <submittedName>
        <fullName evidence="3">H+-or Na+-translocating f-type, v-type and A-type ATPase superfamily</fullName>
    </submittedName>
</protein>
<gene>
    <name evidence="3" type="ORF">MICPUCDRAFT_57573</name>
</gene>
<evidence type="ECO:0000313" key="3">
    <source>
        <dbReference type="EMBL" id="EEH58213.1"/>
    </source>
</evidence>
<dbReference type="Gene3D" id="1.10.1620.20">
    <property type="entry name" value="ATP synthase, F1 complex, epsilon subunit superfamily, mitochondrial"/>
    <property type="match status" value="1"/>
</dbReference>
<dbReference type="InterPro" id="IPR006721">
    <property type="entry name" value="ATP_synth_F1_esu_mt"/>
</dbReference>
<evidence type="ECO:0000313" key="4">
    <source>
        <dbReference type="Proteomes" id="UP000001876"/>
    </source>
</evidence>